<dbReference type="GeneID" id="103583350"/>
<reference evidence="3" key="1">
    <citation type="submission" date="2025-08" db="UniProtKB">
        <authorList>
            <consortium name="RefSeq"/>
        </authorList>
    </citation>
    <scope>IDENTIFICATION</scope>
</reference>
<feature type="coiled-coil region" evidence="1">
    <location>
        <begin position="2"/>
        <end position="96"/>
    </location>
</feature>
<protein>
    <submittedName>
        <fullName evidence="3">Leucine-rich repeat and coiled-coil domain-containing protein 1-like</fullName>
    </submittedName>
</protein>
<keyword evidence="2" id="KW-1185">Reference proteome</keyword>
<organism evidence="2 3">
    <name type="scientific">Galeopterus variegatus</name>
    <name type="common">Malayan flying lemur</name>
    <name type="synonym">Cynocephalus variegatus</name>
    <dbReference type="NCBI Taxonomy" id="482537"/>
    <lineage>
        <taxon>Eukaryota</taxon>
        <taxon>Metazoa</taxon>
        <taxon>Chordata</taxon>
        <taxon>Craniata</taxon>
        <taxon>Vertebrata</taxon>
        <taxon>Euteleostomi</taxon>
        <taxon>Mammalia</taxon>
        <taxon>Eutheria</taxon>
        <taxon>Euarchontoglires</taxon>
        <taxon>Dermoptera</taxon>
        <taxon>Cynocephalidae</taxon>
        <taxon>Galeopterus</taxon>
    </lineage>
</organism>
<evidence type="ECO:0000313" key="3">
    <source>
        <dbReference type="RefSeq" id="XP_008562909.1"/>
    </source>
</evidence>
<name>A0ABM0Q3G8_GALVR</name>
<proteinExistence type="predicted"/>
<gene>
    <name evidence="3" type="primary">LOC103583350</name>
</gene>
<dbReference type="Proteomes" id="UP000694923">
    <property type="component" value="Unplaced"/>
</dbReference>
<dbReference type="RefSeq" id="XP_008562909.1">
    <property type="nucleotide sequence ID" value="XM_008564687.1"/>
</dbReference>
<accession>A0ABM0Q3G8</accession>
<feature type="non-terminal residue" evidence="3">
    <location>
        <position position="161"/>
    </location>
</feature>
<keyword evidence="1" id="KW-0175">Coiled coil</keyword>
<evidence type="ECO:0000313" key="2">
    <source>
        <dbReference type="Proteomes" id="UP000694923"/>
    </source>
</evidence>
<sequence length="161" mass="18501">MVHKLQSEIKKLTFELIKAREQQDDHLTHLRTLEKALEKMERQKGQQQVAQMRLIQEVELKASAADREINLLRTSLHQEKEQVQQLHELLTLKEQEHRTSVVQAMEQLPHMEQQPGDSKSTVVRGTNPTILYPGCFQDQCGTSHEAAAAHGTATRRQQIHS</sequence>
<evidence type="ECO:0000256" key="1">
    <source>
        <dbReference type="SAM" id="Coils"/>
    </source>
</evidence>